<name>A0A1P8UH95_9GAMM</name>
<dbReference type="Gene3D" id="1.10.10.10">
    <property type="entry name" value="Winged helix-like DNA-binding domain superfamily/Winged helix DNA-binding domain"/>
    <property type="match status" value="1"/>
</dbReference>
<dbReference type="GO" id="GO:0003700">
    <property type="term" value="F:DNA-binding transcription factor activity"/>
    <property type="evidence" value="ECO:0007669"/>
    <property type="project" value="InterPro"/>
</dbReference>
<dbReference type="InterPro" id="IPR036390">
    <property type="entry name" value="WH_DNA-bd_sf"/>
</dbReference>
<keyword evidence="3" id="KW-0805">Transcription regulation</keyword>
<dbReference type="PANTHER" id="PTHR46577">
    <property type="entry name" value="HTH-TYPE TRANSCRIPTIONAL REGULATORY PROTEIN GABR"/>
    <property type="match status" value="1"/>
</dbReference>
<dbReference type="SUPFAM" id="SSF53383">
    <property type="entry name" value="PLP-dependent transferases"/>
    <property type="match status" value="1"/>
</dbReference>
<dbReference type="InterPro" id="IPR051446">
    <property type="entry name" value="HTH_trans_reg/aminotransferase"/>
</dbReference>
<dbReference type="PANTHER" id="PTHR46577:SF2">
    <property type="entry name" value="TRANSCRIPTIONAL REGULATORY PROTEIN"/>
    <property type="match status" value="1"/>
</dbReference>
<evidence type="ECO:0000313" key="9">
    <source>
        <dbReference type="Proteomes" id="UP000243807"/>
    </source>
</evidence>
<dbReference type="InterPro" id="IPR015424">
    <property type="entry name" value="PyrdxlP-dep_Trfase"/>
</dbReference>
<accession>A0A1P8UH95</accession>
<dbReference type="InterPro" id="IPR000524">
    <property type="entry name" value="Tscrpt_reg_HTH_GntR"/>
</dbReference>
<dbReference type="Gene3D" id="3.90.1150.10">
    <property type="entry name" value="Aspartate Aminotransferase, domain 1"/>
    <property type="match status" value="1"/>
</dbReference>
<dbReference type="GO" id="GO:0003677">
    <property type="term" value="F:DNA binding"/>
    <property type="evidence" value="ECO:0007669"/>
    <property type="project" value="UniProtKB-KW"/>
</dbReference>
<keyword evidence="5" id="KW-0804">Transcription</keyword>
<dbReference type="InterPro" id="IPR015421">
    <property type="entry name" value="PyrdxlP-dep_Trfase_major"/>
</dbReference>
<dbReference type="AlphaFoldDB" id="A0A1P8UH95"/>
<dbReference type="InterPro" id="IPR036388">
    <property type="entry name" value="WH-like_DNA-bd_sf"/>
</dbReference>
<sequence length="481" mass="52359">MTHLYEAVASELETRIDNGSYRPGDRLPGVRRLSTQFGVSISTAVEACRLLEDRGRLEVRPRSGYYVRLPQHPPRREPSASRPPAEPHAVTGQHLVLQIARAANGPDNVQLAAAVPDVSFLPITAVNRTMAEVARKYPAAGSRYEFSPGNLALRRQIARRMADLRCAVGPEDIVVTSGAQESLALALRAVASPGQVVAIESPAFYGLLQVIEASGLQALEIPTHPREGIALDALQLAVERWPVAACVVVSNFSNPLGFCMSEARKQALVKLLSARGIPLIEDDVYGELGFGLSRPGVAKAWDAAGDVIYCSSFSKTLSPGMRLGWIAPGRYRARIEYDKYLLNLASATLPQLAVAQLLERGGYDRYLRQVRRQYAAAVTRVADAVELLFPEGTRVSHPQGGFVLWVEMPAQVDALTLHRLAFAERIIIAPGPIFSASGKYPHHIRLNCALPWDARIQRSLRRLGELARALANGPGPTVEAK</sequence>
<evidence type="ECO:0000256" key="4">
    <source>
        <dbReference type="ARBA" id="ARBA00023125"/>
    </source>
</evidence>
<dbReference type="SMART" id="SM00345">
    <property type="entry name" value="HTH_GNTR"/>
    <property type="match status" value="1"/>
</dbReference>
<dbReference type="STRING" id="1765967.BW247_08925"/>
<dbReference type="InterPro" id="IPR015422">
    <property type="entry name" value="PyrdxlP-dep_Trfase_small"/>
</dbReference>
<dbReference type="CDD" id="cd07377">
    <property type="entry name" value="WHTH_GntR"/>
    <property type="match status" value="1"/>
</dbReference>
<evidence type="ECO:0000256" key="5">
    <source>
        <dbReference type="ARBA" id="ARBA00023163"/>
    </source>
</evidence>
<feature type="domain" description="HTH gntR-type" evidence="7">
    <location>
        <begin position="2"/>
        <end position="70"/>
    </location>
</feature>
<dbReference type="Pfam" id="PF00155">
    <property type="entry name" value="Aminotran_1_2"/>
    <property type="match status" value="1"/>
</dbReference>
<keyword evidence="2" id="KW-0663">Pyridoxal phosphate</keyword>
<organism evidence="8 9">
    <name type="scientific">Acidihalobacter ferrooxydans</name>
    <dbReference type="NCBI Taxonomy" id="1765967"/>
    <lineage>
        <taxon>Bacteria</taxon>
        <taxon>Pseudomonadati</taxon>
        <taxon>Pseudomonadota</taxon>
        <taxon>Gammaproteobacteria</taxon>
        <taxon>Chromatiales</taxon>
        <taxon>Ectothiorhodospiraceae</taxon>
        <taxon>Acidihalobacter</taxon>
    </lineage>
</organism>
<evidence type="ECO:0000256" key="3">
    <source>
        <dbReference type="ARBA" id="ARBA00023015"/>
    </source>
</evidence>
<dbReference type="SUPFAM" id="SSF46785">
    <property type="entry name" value="Winged helix' DNA-binding domain"/>
    <property type="match status" value="1"/>
</dbReference>
<dbReference type="Proteomes" id="UP000243807">
    <property type="component" value="Chromosome"/>
</dbReference>
<gene>
    <name evidence="8" type="ORF">BW247_08925</name>
</gene>
<dbReference type="RefSeq" id="WP_076836840.1">
    <property type="nucleotide sequence ID" value="NZ_CP019434.1"/>
</dbReference>
<dbReference type="InterPro" id="IPR004839">
    <property type="entry name" value="Aminotransferase_I/II_large"/>
</dbReference>
<keyword evidence="9" id="KW-1185">Reference proteome</keyword>
<evidence type="ECO:0000256" key="2">
    <source>
        <dbReference type="ARBA" id="ARBA00022898"/>
    </source>
</evidence>
<evidence type="ECO:0000256" key="1">
    <source>
        <dbReference type="ARBA" id="ARBA00005384"/>
    </source>
</evidence>
<dbReference type="PROSITE" id="PS50949">
    <property type="entry name" value="HTH_GNTR"/>
    <property type="match status" value="1"/>
</dbReference>
<dbReference type="EMBL" id="CP019434">
    <property type="protein sequence ID" value="APZ43199.1"/>
    <property type="molecule type" value="Genomic_DNA"/>
</dbReference>
<dbReference type="Gene3D" id="3.40.640.10">
    <property type="entry name" value="Type I PLP-dependent aspartate aminotransferase-like (Major domain)"/>
    <property type="match status" value="1"/>
</dbReference>
<dbReference type="Pfam" id="PF00392">
    <property type="entry name" value="GntR"/>
    <property type="match status" value="1"/>
</dbReference>
<evidence type="ECO:0000259" key="7">
    <source>
        <dbReference type="PROSITE" id="PS50949"/>
    </source>
</evidence>
<feature type="region of interest" description="Disordered" evidence="6">
    <location>
        <begin position="65"/>
        <end position="90"/>
    </location>
</feature>
<dbReference type="KEGG" id="afy:BW247_08925"/>
<dbReference type="CDD" id="cd00609">
    <property type="entry name" value="AAT_like"/>
    <property type="match status" value="1"/>
</dbReference>
<proteinExistence type="inferred from homology"/>
<comment type="similarity">
    <text evidence="1">In the C-terminal section; belongs to the class-I pyridoxal-phosphate-dependent aminotransferase family.</text>
</comment>
<keyword evidence="4" id="KW-0238">DNA-binding</keyword>
<evidence type="ECO:0000256" key="6">
    <source>
        <dbReference type="SAM" id="MobiDB-lite"/>
    </source>
</evidence>
<dbReference type="GO" id="GO:0030170">
    <property type="term" value="F:pyridoxal phosphate binding"/>
    <property type="evidence" value="ECO:0007669"/>
    <property type="project" value="InterPro"/>
</dbReference>
<dbReference type="OrthoDB" id="9804020at2"/>
<feature type="compositionally biased region" description="Low complexity" evidence="6">
    <location>
        <begin position="80"/>
        <end position="89"/>
    </location>
</feature>
<evidence type="ECO:0000313" key="8">
    <source>
        <dbReference type="EMBL" id="APZ43199.1"/>
    </source>
</evidence>
<reference evidence="8 9" key="1">
    <citation type="submission" date="2017-01" db="EMBL/GenBank/DDBJ databases">
        <title>Draft sequence of Acidihalobacter ferrooxidans strain DSM 14175 (strain V8).</title>
        <authorList>
            <person name="Khaleque H.N."/>
            <person name="Ramsay J.P."/>
            <person name="Murphy R.J.T."/>
            <person name="Kaksonen A.H."/>
            <person name="Boxall N.J."/>
            <person name="Watkin E.L.J."/>
        </authorList>
    </citation>
    <scope>NUCLEOTIDE SEQUENCE [LARGE SCALE GENOMIC DNA]</scope>
    <source>
        <strain evidence="8 9">V8</strain>
    </source>
</reference>
<protein>
    <submittedName>
        <fullName evidence="8">GntR family transcriptional regulator</fullName>
    </submittedName>
</protein>